<evidence type="ECO:0000313" key="2">
    <source>
        <dbReference type="EMBL" id="CAE7433247.1"/>
    </source>
</evidence>
<accession>A0A812RD39</accession>
<dbReference type="Gene3D" id="3.50.50.60">
    <property type="entry name" value="FAD/NAD(P)-binding domain"/>
    <property type="match status" value="1"/>
</dbReference>
<protein>
    <recommendedName>
        <fullName evidence="1">Amine oxidase domain-containing protein</fullName>
    </recommendedName>
</protein>
<dbReference type="Gene3D" id="1.10.405.20">
    <property type="match status" value="1"/>
</dbReference>
<organism evidence="2 3">
    <name type="scientific">Symbiodinium natans</name>
    <dbReference type="NCBI Taxonomy" id="878477"/>
    <lineage>
        <taxon>Eukaryota</taxon>
        <taxon>Sar</taxon>
        <taxon>Alveolata</taxon>
        <taxon>Dinophyceae</taxon>
        <taxon>Suessiales</taxon>
        <taxon>Symbiodiniaceae</taxon>
        <taxon>Symbiodinium</taxon>
    </lineage>
</organism>
<evidence type="ECO:0000259" key="1">
    <source>
        <dbReference type="Pfam" id="PF01593"/>
    </source>
</evidence>
<evidence type="ECO:0000313" key="3">
    <source>
        <dbReference type="Proteomes" id="UP000604046"/>
    </source>
</evidence>
<dbReference type="GO" id="GO:0016491">
    <property type="term" value="F:oxidoreductase activity"/>
    <property type="evidence" value="ECO:0007669"/>
    <property type="project" value="InterPro"/>
</dbReference>
<keyword evidence="3" id="KW-1185">Reference proteome</keyword>
<dbReference type="Proteomes" id="UP000604046">
    <property type="component" value="Unassembled WGS sequence"/>
</dbReference>
<comment type="caution">
    <text evidence="2">The sequence shown here is derived from an EMBL/GenBank/DDBJ whole genome shotgun (WGS) entry which is preliminary data.</text>
</comment>
<dbReference type="SUPFAM" id="SSF51905">
    <property type="entry name" value="FAD/NAD(P)-binding domain"/>
    <property type="match status" value="1"/>
</dbReference>
<dbReference type="AlphaFoldDB" id="A0A812RD39"/>
<dbReference type="InterPro" id="IPR036188">
    <property type="entry name" value="FAD/NAD-bd_sf"/>
</dbReference>
<dbReference type="OrthoDB" id="5046242at2759"/>
<dbReference type="Gene3D" id="3.30.70.1990">
    <property type="match status" value="1"/>
</dbReference>
<dbReference type="Pfam" id="PF01593">
    <property type="entry name" value="Amino_oxidase"/>
    <property type="match status" value="1"/>
</dbReference>
<sequence length="549" mass="63228">MASRMKQLGYTNIRVLERTDRVGGKSLTLYRNYTGECIQQKDHMGKVDTSSCVAHEMGTCFLHNGYHTIRDLVDEYNLSWVVAPEGRAMFSHYAKDQWHSQSMHDFVSASIMDGIKQKKISVPFWALTEELKVSVALVEAVAKYNALHKEIVGEVEFSMPSRLPQESLERINMTFLEFLEGNDLHALSGFLMFAHAAQGYGYVTTIPAFYGLWWISPELLNGYVQMSFRQQLESLYDPHSTFLQSIRGRWVHDLTWLMVGGTADVVKRTTTMLPEGYQKIWTTMAESDALDVRYGVEILEIDRQLHDPTAPVRIKYTQSSNPTEVIEEEYKFLIYSGPHAHAHKYVKDLATEEETIFSQLKSFVLATTIYKSDQVFDYTDQLDAPIMYSADKMSGPHQDGTWYADRYDAAIFSDELAFRNQTRVGYQFYENFCEVDSLLCDSDRTPNQNFHMEVSQKLLDKFRAELAEQRVKNVRVLGQYPWPYFHHFPNSAVMEGLPWDLFEMQGSRKTWWIGASACFESVHDVTNYNLQLLQSYLGATVSKGRVSFE</sequence>
<gene>
    <name evidence="2" type="ORF">SNAT2548_LOCUS23528</name>
</gene>
<feature type="domain" description="Amine oxidase" evidence="1">
    <location>
        <begin position="2"/>
        <end position="349"/>
    </location>
</feature>
<name>A0A812RD39_9DINO</name>
<dbReference type="InterPro" id="IPR002937">
    <property type="entry name" value="Amino_oxidase"/>
</dbReference>
<proteinExistence type="predicted"/>
<reference evidence="2" key="1">
    <citation type="submission" date="2021-02" db="EMBL/GenBank/DDBJ databases">
        <authorList>
            <person name="Dougan E. K."/>
            <person name="Rhodes N."/>
            <person name="Thang M."/>
            <person name="Chan C."/>
        </authorList>
    </citation>
    <scope>NUCLEOTIDE SEQUENCE</scope>
</reference>
<dbReference type="EMBL" id="CAJNDS010002325">
    <property type="protein sequence ID" value="CAE7433247.1"/>
    <property type="molecule type" value="Genomic_DNA"/>
</dbReference>